<evidence type="ECO:0000256" key="2">
    <source>
        <dbReference type="ARBA" id="ARBA00022679"/>
    </source>
</evidence>
<dbReference type="InterPro" id="IPR002376">
    <property type="entry name" value="Formyl_transf_N"/>
</dbReference>
<keyword evidence="3" id="KW-0658">Purine biosynthesis</keyword>
<evidence type="ECO:0000256" key="4">
    <source>
        <dbReference type="NCBIfam" id="TIGR00639"/>
    </source>
</evidence>
<keyword evidence="2 6" id="KW-0808">Transferase</keyword>
<evidence type="ECO:0000313" key="6">
    <source>
        <dbReference type="EMBL" id="HHL42952.1"/>
    </source>
</evidence>
<organism evidence="6">
    <name type="scientific">Hellea balneolensis</name>
    <dbReference type="NCBI Taxonomy" id="287478"/>
    <lineage>
        <taxon>Bacteria</taxon>
        <taxon>Pseudomonadati</taxon>
        <taxon>Pseudomonadota</taxon>
        <taxon>Alphaproteobacteria</taxon>
        <taxon>Maricaulales</taxon>
        <taxon>Robiginitomaculaceae</taxon>
        <taxon>Hellea</taxon>
    </lineage>
</organism>
<gene>
    <name evidence="6" type="primary">purN</name>
    <name evidence="6" type="ORF">ENJ42_04980</name>
</gene>
<feature type="domain" description="Formyl transferase N-terminal" evidence="5">
    <location>
        <begin position="6"/>
        <end position="134"/>
    </location>
</feature>
<dbReference type="InterPro" id="IPR036477">
    <property type="entry name" value="Formyl_transf_N_sf"/>
</dbReference>
<evidence type="ECO:0000259" key="5">
    <source>
        <dbReference type="Pfam" id="PF00551"/>
    </source>
</evidence>
<sequence length="135" mass="15017">MTRRTKTAVLISGSGSNMVALTKASKAHDYPASIDLVISNKPNALGLSKANGLSIETHVIDHTKFKTRLDFEQALDSRLRASNIEFVCCAGFMRVLSPWFVKRWQGRCINIHPSLLPKYKGLHTHQRALEAGDKD</sequence>
<name>A0A7C5LZZ0_9PROT</name>
<evidence type="ECO:0000256" key="1">
    <source>
        <dbReference type="ARBA" id="ARBA00005054"/>
    </source>
</evidence>
<dbReference type="EMBL" id="DRMJ01000248">
    <property type="protein sequence ID" value="HHL42952.1"/>
    <property type="molecule type" value="Genomic_DNA"/>
</dbReference>
<dbReference type="SUPFAM" id="SSF53328">
    <property type="entry name" value="Formyltransferase"/>
    <property type="match status" value="1"/>
</dbReference>
<dbReference type="GO" id="GO:0004644">
    <property type="term" value="F:phosphoribosylglycinamide formyltransferase activity"/>
    <property type="evidence" value="ECO:0007669"/>
    <property type="project" value="UniProtKB-UniRule"/>
</dbReference>
<accession>A0A7C5LZZ0</accession>
<dbReference type="GO" id="GO:0006189">
    <property type="term" value="P:'de novo' IMP biosynthetic process"/>
    <property type="evidence" value="ECO:0007669"/>
    <property type="project" value="InterPro"/>
</dbReference>
<comment type="caution">
    <text evidence="6">The sequence shown here is derived from an EMBL/GenBank/DDBJ whole genome shotgun (WGS) entry which is preliminary data.</text>
</comment>
<dbReference type="Gene3D" id="3.40.50.170">
    <property type="entry name" value="Formyl transferase, N-terminal domain"/>
    <property type="match status" value="1"/>
</dbReference>
<comment type="pathway">
    <text evidence="1">Purine metabolism; IMP biosynthesis via de novo pathway; N(2)-formyl-N(1)-(5-phospho-D-ribosyl)glycinamide from N(1)-(5-phospho-D-ribosyl)glycinamide (10-formyl THF route): step 1/1.</text>
</comment>
<dbReference type="InterPro" id="IPR004607">
    <property type="entry name" value="GART"/>
</dbReference>
<reference evidence="6" key="1">
    <citation type="journal article" date="2020" name="mSystems">
        <title>Genome- and Community-Level Interaction Insights into Carbon Utilization and Element Cycling Functions of Hydrothermarchaeota in Hydrothermal Sediment.</title>
        <authorList>
            <person name="Zhou Z."/>
            <person name="Liu Y."/>
            <person name="Xu W."/>
            <person name="Pan J."/>
            <person name="Luo Z.H."/>
            <person name="Li M."/>
        </authorList>
    </citation>
    <scope>NUCLEOTIDE SEQUENCE [LARGE SCALE GENOMIC DNA]</scope>
    <source>
        <strain evidence="6">HyVt-485</strain>
    </source>
</reference>
<dbReference type="GO" id="GO:0005829">
    <property type="term" value="C:cytosol"/>
    <property type="evidence" value="ECO:0007669"/>
    <property type="project" value="TreeGrafter"/>
</dbReference>
<dbReference type="Pfam" id="PF00551">
    <property type="entry name" value="Formyl_trans_N"/>
    <property type="match status" value="1"/>
</dbReference>
<dbReference type="NCBIfam" id="TIGR00639">
    <property type="entry name" value="PurN"/>
    <property type="match status" value="1"/>
</dbReference>
<feature type="non-terminal residue" evidence="6">
    <location>
        <position position="135"/>
    </location>
</feature>
<dbReference type="PANTHER" id="PTHR43369">
    <property type="entry name" value="PHOSPHORIBOSYLGLYCINAMIDE FORMYLTRANSFERASE"/>
    <property type="match status" value="1"/>
</dbReference>
<dbReference type="AlphaFoldDB" id="A0A7C5LZZ0"/>
<dbReference type="Proteomes" id="UP000885830">
    <property type="component" value="Unassembled WGS sequence"/>
</dbReference>
<evidence type="ECO:0000256" key="3">
    <source>
        <dbReference type="ARBA" id="ARBA00022755"/>
    </source>
</evidence>
<dbReference type="CDD" id="cd08645">
    <property type="entry name" value="FMT_core_GART"/>
    <property type="match status" value="1"/>
</dbReference>
<dbReference type="EC" id="2.1.2.2" evidence="4"/>
<dbReference type="PANTHER" id="PTHR43369:SF2">
    <property type="entry name" value="PHOSPHORIBOSYLGLYCINAMIDE FORMYLTRANSFERASE"/>
    <property type="match status" value="1"/>
</dbReference>
<protein>
    <recommendedName>
        <fullName evidence="4">Phosphoribosylglycinamide formyltransferase</fullName>
        <ecNumber evidence="4">2.1.2.2</ecNumber>
    </recommendedName>
</protein>
<proteinExistence type="predicted"/>